<feature type="domain" description="PhnB-like" evidence="1">
    <location>
        <begin position="9"/>
        <end position="133"/>
    </location>
</feature>
<evidence type="ECO:0000313" key="2">
    <source>
        <dbReference type="EMBL" id="MEQ1407697.1"/>
    </source>
</evidence>
<dbReference type="InterPro" id="IPR009725">
    <property type="entry name" value="3_dmu_93_MTrfase"/>
</dbReference>
<protein>
    <submittedName>
        <fullName evidence="2">VOC family protein</fullName>
    </submittedName>
</protein>
<reference evidence="2 3" key="1">
    <citation type="submission" date="2024-05" db="EMBL/GenBank/DDBJ databases">
        <title>Neorhizobium sp. Rsf11, a plant growth promoting and heavy metal resistant PAH-degrader.</title>
        <authorList>
            <person name="Golubev S.N."/>
            <person name="Muratova A.Y."/>
            <person name="Markelova M.I."/>
        </authorList>
    </citation>
    <scope>NUCLEOTIDE SEQUENCE [LARGE SCALE GENOMIC DNA]</scope>
    <source>
        <strain evidence="2 3">Rsf11</strain>
    </source>
</reference>
<dbReference type="PANTHER" id="PTHR33990">
    <property type="entry name" value="PROTEIN YJDN-RELATED"/>
    <property type="match status" value="1"/>
</dbReference>
<dbReference type="EMBL" id="JBEAAL010000020">
    <property type="protein sequence ID" value="MEQ1407697.1"/>
    <property type="molecule type" value="Genomic_DNA"/>
</dbReference>
<keyword evidence="3" id="KW-1185">Reference proteome</keyword>
<dbReference type="Proteomes" id="UP001496627">
    <property type="component" value="Unassembled WGS sequence"/>
</dbReference>
<dbReference type="PIRSF" id="PIRSF021700">
    <property type="entry name" value="3_dmu_93_MTrfase"/>
    <property type="match status" value="1"/>
</dbReference>
<dbReference type="Gene3D" id="3.30.720.100">
    <property type="match status" value="1"/>
</dbReference>
<dbReference type="RefSeq" id="WP_348864064.1">
    <property type="nucleotide sequence ID" value="NZ_JBEAAL010000020.1"/>
</dbReference>
<dbReference type="Pfam" id="PF06983">
    <property type="entry name" value="3-dmu-9_3-mt"/>
    <property type="match status" value="1"/>
</dbReference>
<accession>A0ABV0M7H9</accession>
<name>A0ABV0M7H9_9HYPH</name>
<evidence type="ECO:0000259" key="1">
    <source>
        <dbReference type="Pfam" id="PF06983"/>
    </source>
</evidence>
<proteinExistence type="predicted"/>
<gene>
    <name evidence="2" type="ORF">ABK249_22490</name>
</gene>
<evidence type="ECO:0000313" key="3">
    <source>
        <dbReference type="Proteomes" id="UP001496627"/>
    </source>
</evidence>
<organism evidence="2 3">
    <name type="scientific">Neorhizobium phenanthreniclasticum</name>
    <dbReference type="NCBI Taxonomy" id="3157917"/>
    <lineage>
        <taxon>Bacteria</taxon>
        <taxon>Pseudomonadati</taxon>
        <taxon>Pseudomonadota</taxon>
        <taxon>Alphaproteobacteria</taxon>
        <taxon>Hyphomicrobiales</taxon>
        <taxon>Rhizobiaceae</taxon>
        <taxon>Rhizobium/Agrobacterium group</taxon>
        <taxon>Neorhizobium</taxon>
    </lineage>
</organism>
<dbReference type="InterPro" id="IPR028973">
    <property type="entry name" value="PhnB-like"/>
</dbReference>
<dbReference type="PANTHER" id="PTHR33990:SF4">
    <property type="entry name" value="PHNB-LIKE DOMAIN-CONTAINING PROTEIN"/>
    <property type="match status" value="1"/>
</dbReference>
<dbReference type="Gene3D" id="3.30.720.110">
    <property type="match status" value="1"/>
</dbReference>
<dbReference type="SUPFAM" id="SSF54593">
    <property type="entry name" value="Glyoxalase/Bleomycin resistance protein/Dihydroxybiphenyl dioxygenase"/>
    <property type="match status" value="1"/>
</dbReference>
<sequence>MMVSPTKSVRPFLMFQGNKCEEAITFYTSVLPESRVVDIKHYGPGEMGAEGSVFRATFELAGQKVDCIDSPVRHAFDFTPSFSFFVECGTEEELERLAGALGEGGSFLMPIDNYGFSKKFCWLNDRFGVSWQINVE</sequence>
<comment type="caution">
    <text evidence="2">The sequence shown here is derived from an EMBL/GenBank/DDBJ whole genome shotgun (WGS) entry which is preliminary data.</text>
</comment>
<dbReference type="InterPro" id="IPR029068">
    <property type="entry name" value="Glyas_Bleomycin-R_OHBP_Dase"/>
</dbReference>
<dbReference type="CDD" id="cd06588">
    <property type="entry name" value="PhnB_like"/>
    <property type="match status" value="1"/>
</dbReference>